<proteinExistence type="predicted"/>
<dbReference type="AlphaFoldDB" id="A0A9X1VIN9"/>
<comment type="caution">
    <text evidence="1">The sequence shown here is derived from an EMBL/GenBank/DDBJ whole genome shotgun (WGS) entry which is preliminary data.</text>
</comment>
<reference evidence="1" key="1">
    <citation type="submission" date="2022-03" db="EMBL/GenBank/DDBJ databases">
        <title>Bacterial whole genome sequence for Hymenobacter sp. DH14.</title>
        <authorList>
            <person name="Le V."/>
        </authorList>
    </citation>
    <scope>NUCLEOTIDE SEQUENCE</scope>
    <source>
        <strain evidence="1">DH14</strain>
    </source>
</reference>
<sequence>MARIELEMQFYAGKWEGNKWPSIDIEPVASEVFLPLLLFISGAYGFTPPPVTDIVEGYTAEFVIREKRVVMLLDNWTFSIASESEALRNDLLNRLLTLPPTFFDSKKAKGPE</sequence>
<dbReference type="EMBL" id="JALBGC010000002">
    <property type="protein sequence ID" value="MCI1187700.1"/>
    <property type="molecule type" value="Genomic_DNA"/>
</dbReference>
<gene>
    <name evidence="1" type="ORF">MON38_09725</name>
</gene>
<dbReference type="RefSeq" id="WP_241935960.1">
    <property type="nucleotide sequence ID" value="NZ_JALBGC010000002.1"/>
</dbReference>
<protein>
    <submittedName>
        <fullName evidence="1">Uncharacterized protein</fullName>
    </submittedName>
</protein>
<accession>A0A9X1VIN9</accession>
<dbReference type="Proteomes" id="UP001139193">
    <property type="component" value="Unassembled WGS sequence"/>
</dbReference>
<name>A0A9X1VIN9_9BACT</name>
<evidence type="ECO:0000313" key="1">
    <source>
        <dbReference type="EMBL" id="MCI1187700.1"/>
    </source>
</evidence>
<keyword evidence="2" id="KW-1185">Reference proteome</keyword>
<organism evidence="1 2">
    <name type="scientific">Hymenobacter cyanobacteriorum</name>
    <dbReference type="NCBI Taxonomy" id="2926463"/>
    <lineage>
        <taxon>Bacteria</taxon>
        <taxon>Pseudomonadati</taxon>
        <taxon>Bacteroidota</taxon>
        <taxon>Cytophagia</taxon>
        <taxon>Cytophagales</taxon>
        <taxon>Hymenobacteraceae</taxon>
        <taxon>Hymenobacter</taxon>
    </lineage>
</organism>
<evidence type="ECO:0000313" key="2">
    <source>
        <dbReference type="Proteomes" id="UP001139193"/>
    </source>
</evidence>